<organism evidence="1">
    <name type="scientific">marine sediment metagenome</name>
    <dbReference type="NCBI Taxonomy" id="412755"/>
    <lineage>
        <taxon>unclassified sequences</taxon>
        <taxon>metagenomes</taxon>
        <taxon>ecological metagenomes</taxon>
    </lineage>
</organism>
<reference evidence="1" key="1">
    <citation type="journal article" date="2015" name="Nature">
        <title>Complex archaea that bridge the gap between prokaryotes and eukaryotes.</title>
        <authorList>
            <person name="Spang A."/>
            <person name="Saw J.H."/>
            <person name="Jorgensen S.L."/>
            <person name="Zaremba-Niedzwiedzka K."/>
            <person name="Martijn J."/>
            <person name="Lind A.E."/>
            <person name="van Eijk R."/>
            <person name="Schleper C."/>
            <person name="Guy L."/>
            <person name="Ettema T.J."/>
        </authorList>
    </citation>
    <scope>NUCLEOTIDE SEQUENCE</scope>
</reference>
<sequence length="21" mass="2246">AKRLFIPQLGTRGIFGLATEG</sequence>
<evidence type="ECO:0000313" key="1">
    <source>
        <dbReference type="EMBL" id="KKK73548.1"/>
    </source>
</evidence>
<feature type="non-terminal residue" evidence="1">
    <location>
        <position position="1"/>
    </location>
</feature>
<protein>
    <submittedName>
        <fullName evidence="1">Uncharacterized protein</fullName>
    </submittedName>
</protein>
<dbReference type="EMBL" id="LAZR01056741">
    <property type="protein sequence ID" value="KKK73548.1"/>
    <property type="molecule type" value="Genomic_DNA"/>
</dbReference>
<name>A0A0F8XX40_9ZZZZ</name>
<gene>
    <name evidence="1" type="ORF">LCGC14_2892720</name>
</gene>
<comment type="caution">
    <text evidence="1">The sequence shown here is derived from an EMBL/GenBank/DDBJ whole genome shotgun (WGS) entry which is preliminary data.</text>
</comment>
<proteinExistence type="predicted"/>
<dbReference type="AlphaFoldDB" id="A0A0F8XX40"/>
<accession>A0A0F8XX40</accession>